<dbReference type="AlphaFoldDB" id="A0A9W7YF47"/>
<proteinExistence type="predicted"/>
<accession>A0A9W7YF47</accession>
<dbReference type="EMBL" id="JANBOI010000293">
    <property type="protein sequence ID" value="KAJ1731767.1"/>
    <property type="molecule type" value="Genomic_DNA"/>
</dbReference>
<protein>
    <submittedName>
        <fullName evidence="2">Uncharacterized protein</fullName>
    </submittedName>
</protein>
<evidence type="ECO:0000256" key="1">
    <source>
        <dbReference type="SAM" id="MobiDB-lite"/>
    </source>
</evidence>
<gene>
    <name evidence="2" type="ORF">LPJ61_002378</name>
</gene>
<feature type="compositionally biased region" description="Basic and acidic residues" evidence="1">
    <location>
        <begin position="60"/>
        <end position="70"/>
    </location>
</feature>
<organism evidence="2 3">
    <name type="scientific">Coemansia biformis</name>
    <dbReference type="NCBI Taxonomy" id="1286918"/>
    <lineage>
        <taxon>Eukaryota</taxon>
        <taxon>Fungi</taxon>
        <taxon>Fungi incertae sedis</taxon>
        <taxon>Zoopagomycota</taxon>
        <taxon>Kickxellomycotina</taxon>
        <taxon>Kickxellomycetes</taxon>
        <taxon>Kickxellales</taxon>
        <taxon>Kickxellaceae</taxon>
        <taxon>Coemansia</taxon>
    </lineage>
</organism>
<keyword evidence="3" id="KW-1185">Reference proteome</keyword>
<sequence>MAVVTKRTPISLTPNEESLVREQLARHYAFLGEGGHLAGFPTEPLAVKGRGALYARLQRELGNREKDRGAAHGGPQLHMSTMR</sequence>
<evidence type="ECO:0000313" key="3">
    <source>
        <dbReference type="Proteomes" id="UP001143981"/>
    </source>
</evidence>
<dbReference type="Proteomes" id="UP001143981">
    <property type="component" value="Unassembled WGS sequence"/>
</dbReference>
<comment type="caution">
    <text evidence="2">The sequence shown here is derived from an EMBL/GenBank/DDBJ whole genome shotgun (WGS) entry which is preliminary data.</text>
</comment>
<evidence type="ECO:0000313" key="2">
    <source>
        <dbReference type="EMBL" id="KAJ1731767.1"/>
    </source>
</evidence>
<dbReference type="OrthoDB" id="10265862at2759"/>
<reference evidence="2" key="1">
    <citation type="submission" date="2022-07" db="EMBL/GenBank/DDBJ databases">
        <title>Phylogenomic reconstructions and comparative analyses of Kickxellomycotina fungi.</title>
        <authorList>
            <person name="Reynolds N.K."/>
            <person name="Stajich J.E."/>
            <person name="Barry K."/>
            <person name="Grigoriev I.V."/>
            <person name="Crous P."/>
            <person name="Smith M.E."/>
        </authorList>
    </citation>
    <scope>NUCLEOTIDE SEQUENCE</scope>
    <source>
        <strain evidence="2">BCRC 34381</strain>
    </source>
</reference>
<name>A0A9W7YF47_9FUNG</name>
<feature type="region of interest" description="Disordered" evidence="1">
    <location>
        <begin position="60"/>
        <end position="83"/>
    </location>
</feature>